<organism evidence="1 2">
    <name type="scientific">Psilocybe cubensis</name>
    <name type="common">Psychedelic mushroom</name>
    <name type="synonym">Stropharia cubensis</name>
    <dbReference type="NCBI Taxonomy" id="181762"/>
    <lineage>
        <taxon>Eukaryota</taxon>
        <taxon>Fungi</taxon>
        <taxon>Dikarya</taxon>
        <taxon>Basidiomycota</taxon>
        <taxon>Agaricomycotina</taxon>
        <taxon>Agaricomycetes</taxon>
        <taxon>Agaricomycetidae</taxon>
        <taxon>Agaricales</taxon>
        <taxon>Agaricineae</taxon>
        <taxon>Strophariaceae</taxon>
        <taxon>Psilocybe</taxon>
    </lineage>
</organism>
<gene>
    <name evidence="1" type="ORF">JR316_0006552</name>
</gene>
<dbReference type="Proteomes" id="UP000664032">
    <property type="component" value="Unassembled WGS sequence"/>
</dbReference>
<protein>
    <submittedName>
        <fullName evidence="1">Uncharacterized protein</fullName>
    </submittedName>
</protein>
<accession>A0ACB8H2Z4</accession>
<comment type="caution">
    <text evidence="1">The sequence shown here is derived from an EMBL/GenBank/DDBJ whole genome shotgun (WGS) entry which is preliminary data.</text>
</comment>
<evidence type="ECO:0000313" key="2">
    <source>
        <dbReference type="Proteomes" id="UP000664032"/>
    </source>
</evidence>
<dbReference type="EMBL" id="JAFIQS020000005">
    <property type="protein sequence ID" value="KAH9482022.1"/>
    <property type="molecule type" value="Genomic_DNA"/>
</dbReference>
<keyword evidence="2" id="KW-1185">Reference proteome</keyword>
<reference evidence="1" key="1">
    <citation type="submission" date="2021-10" db="EMBL/GenBank/DDBJ databases">
        <title>Psilocybe cubensis genome.</title>
        <authorList>
            <person name="Mckernan K.J."/>
            <person name="Crawford S."/>
            <person name="Trippe A."/>
            <person name="Kane L.T."/>
            <person name="Mclaughlin S."/>
        </authorList>
    </citation>
    <scope>NUCLEOTIDE SEQUENCE</scope>
    <source>
        <strain evidence="1">MGC-MH-2018</strain>
    </source>
</reference>
<evidence type="ECO:0000313" key="1">
    <source>
        <dbReference type="EMBL" id="KAH9482022.1"/>
    </source>
</evidence>
<sequence length="235" mass="25182">MSNIEKSVTPESVAAESAAPALLNQFAKPEAVAGNTRTMDFYAANTKVDITLLLMFEPPAAGKLYSDLFPTAWKVITFSGTGINSATVTYTAATGFFAPQLHQTLSLVRHTGQRCTLAPNSNGLMNHITDAKTGTAGVMQCTNVTPQPANIGIGFFNKAGNKMEPAILWQNVAKNATLSVQLTPRLKIYATTDYKSDVESPLLFYQNLIGLAAHTEWNVIVDEGTGEIKIVPVSS</sequence>
<name>A0ACB8H2Z4_PSICU</name>
<proteinExistence type="predicted"/>